<accession>D8QE83</accession>
<dbReference type="GeneID" id="9590586"/>
<feature type="compositionally biased region" description="Basic and acidic residues" evidence="1">
    <location>
        <begin position="455"/>
        <end position="465"/>
    </location>
</feature>
<gene>
    <name evidence="2" type="ORF">SCHCODRAFT_112172</name>
</gene>
<organism evidence="3">
    <name type="scientific">Schizophyllum commune (strain H4-8 / FGSC 9210)</name>
    <name type="common">Split gill fungus</name>
    <dbReference type="NCBI Taxonomy" id="578458"/>
    <lineage>
        <taxon>Eukaryota</taxon>
        <taxon>Fungi</taxon>
        <taxon>Dikarya</taxon>
        <taxon>Basidiomycota</taxon>
        <taxon>Agaricomycotina</taxon>
        <taxon>Agaricomycetes</taxon>
        <taxon>Agaricomycetidae</taxon>
        <taxon>Agaricales</taxon>
        <taxon>Schizophyllaceae</taxon>
        <taxon>Schizophyllum</taxon>
    </lineage>
</organism>
<dbReference type="KEGG" id="scm:SCHCO_02636674"/>
<dbReference type="AlphaFoldDB" id="D8QE83"/>
<evidence type="ECO:0000313" key="3">
    <source>
        <dbReference type="Proteomes" id="UP000007431"/>
    </source>
</evidence>
<reference evidence="2 3" key="1">
    <citation type="journal article" date="2010" name="Nat. Biotechnol.">
        <title>Genome sequence of the model mushroom Schizophyllum commune.</title>
        <authorList>
            <person name="Ohm R.A."/>
            <person name="de Jong J.F."/>
            <person name="Lugones L.G."/>
            <person name="Aerts A."/>
            <person name="Kothe E."/>
            <person name="Stajich J.E."/>
            <person name="de Vries R.P."/>
            <person name="Record E."/>
            <person name="Levasseur A."/>
            <person name="Baker S.E."/>
            <person name="Bartholomew K.A."/>
            <person name="Coutinho P.M."/>
            <person name="Erdmann S."/>
            <person name="Fowler T.J."/>
            <person name="Gathman A.C."/>
            <person name="Lombard V."/>
            <person name="Henrissat B."/>
            <person name="Knabe N."/>
            <person name="Kuees U."/>
            <person name="Lilly W.W."/>
            <person name="Lindquist E."/>
            <person name="Lucas S."/>
            <person name="Magnuson J.K."/>
            <person name="Piumi F."/>
            <person name="Raudaskoski M."/>
            <person name="Salamov A."/>
            <person name="Schmutz J."/>
            <person name="Schwarze F.W.M.R."/>
            <person name="vanKuyk P.A."/>
            <person name="Horton J.S."/>
            <person name="Grigoriev I.V."/>
            <person name="Woesten H.A.B."/>
        </authorList>
    </citation>
    <scope>NUCLEOTIDE SEQUENCE [LARGE SCALE GENOMIC DNA]</scope>
    <source>
        <strain evidence="3">H4-8 / FGSC 9210</strain>
    </source>
</reference>
<sequence length="477" mass="53980">MADMQVDGELDPLLHALELWAAHYCEGGAKVPRAVENYVEAYNRFFDRPQHGNPRHAATESSVEFSEMLRRFVNYVAEWEYALTMYDMHRSHVASAVKHMCLFLDFAVERGILPRSFHFVNDAREDVLWAQHYVRTLRAFITIRTCYHRAFVYPEVPLNPRKWHIRLLVHDVRWDCVLAGRIGFIHDLGFEDDDEQVDYSDLPADPIKICIPKAASILLQPTDTICGDLYRIDEDHFIFGDLLNCFPHDITHKPYGMDVQGFLNADVPLSKPLRDPLRARSLDPAFLVDSETGKAYVVKGSIIPVLEPGDDTAQAPFDVEPEAYAHDGLPDGLVGEAVSPPFEVYGSDGLPLHHMRRPPDDPEADEADKVLAHDDVGYRARRARLLSLPSPFGTPARVAYPQGSQILLPGPDLELAQQTGLMDTSPGFASEGTISFLPAGHVAYQIFNMPPLDEDWYKDHDRPFPDEPDEYEDAYEE</sequence>
<dbReference type="VEuPathDB" id="FungiDB:SCHCODRAFT_02636674"/>
<name>D8QE83_SCHCM</name>
<dbReference type="EMBL" id="GL377310">
    <property type="protein sequence ID" value="EFI94121.1"/>
    <property type="molecule type" value="Genomic_DNA"/>
</dbReference>
<keyword evidence="3" id="KW-1185">Reference proteome</keyword>
<feature type="compositionally biased region" description="Acidic residues" evidence="1">
    <location>
        <begin position="466"/>
        <end position="477"/>
    </location>
</feature>
<feature type="non-terminal residue" evidence="2">
    <location>
        <position position="477"/>
    </location>
</feature>
<dbReference type="Proteomes" id="UP000007431">
    <property type="component" value="Unassembled WGS sequence"/>
</dbReference>
<dbReference type="RefSeq" id="XP_003029024.1">
    <property type="nucleotide sequence ID" value="XM_003028978.1"/>
</dbReference>
<feature type="region of interest" description="Disordered" evidence="1">
    <location>
        <begin position="453"/>
        <end position="477"/>
    </location>
</feature>
<dbReference type="OrthoDB" id="2904471at2759"/>
<proteinExistence type="predicted"/>
<evidence type="ECO:0000313" key="2">
    <source>
        <dbReference type="EMBL" id="EFI94121.1"/>
    </source>
</evidence>
<dbReference type="InParanoid" id="D8QE83"/>
<dbReference type="HOGENOM" id="CLU_532268_0_0_1"/>
<protein>
    <submittedName>
        <fullName evidence="2">Expressed protein</fullName>
    </submittedName>
</protein>
<evidence type="ECO:0000256" key="1">
    <source>
        <dbReference type="SAM" id="MobiDB-lite"/>
    </source>
</evidence>